<comment type="caution">
    <text evidence="4">The sequence shown here is derived from an EMBL/GenBank/DDBJ whole genome shotgun (WGS) entry which is preliminary data.</text>
</comment>
<feature type="transmembrane region" description="Helical" evidence="3">
    <location>
        <begin position="413"/>
        <end position="435"/>
    </location>
</feature>
<dbReference type="Proteomes" id="UP000700596">
    <property type="component" value="Unassembled WGS sequence"/>
</dbReference>
<feature type="transmembrane region" description="Helical" evidence="3">
    <location>
        <begin position="228"/>
        <end position="248"/>
    </location>
</feature>
<feature type="transmembrane region" description="Helical" evidence="3">
    <location>
        <begin position="104"/>
        <end position="128"/>
    </location>
</feature>
<comment type="similarity">
    <text evidence="2">Belongs to the major facilitator superfamily. Monocarboxylate porter (TC 2.A.1.13) family.</text>
</comment>
<dbReference type="GO" id="GO:0016020">
    <property type="term" value="C:membrane"/>
    <property type="evidence" value="ECO:0007669"/>
    <property type="project" value="UniProtKB-SubCell"/>
</dbReference>
<organism evidence="4 5">
    <name type="scientific">Dendryphion nanum</name>
    <dbReference type="NCBI Taxonomy" id="256645"/>
    <lineage>
        <taxon>Eukaryota</taxon>
        <taxon>Fungi</taxon>
        <taxon>Dikarya</taxon>
        <taxon>Ascomycota</taxon>
        <taxon>Pezizomycotina</taxon>
        <taxon>Dothideomycetes</taxon>
        <taxon>Pleosporomycetidae</taxon>
        <taxon>Pleosporales</taxon>
        <taxon>Torulaceae</taxon>
        <taxon>Dendryphion</taxon>
    </lineage>
</organism>
<evidence type="ECO:0000256" key="1">
    <source>
        <dbReference type="ARBA" id="ARBA00004141"/>
    </source>
</evidence>
<feature type="transmembrane region" description="Helical" evidence="3">
    <location>
        <begin position="140"/>
        <end position="158"/>
    </location>
</feature>
<dbReference type="Pfam" id="PF07690">
    <property type="entry name" value="MFS_1"/>
    <property type="match status" value="1"/>
</dbReference>
<name>A0A9P9DKY0_9PLEO</name>
<feature type="transmembrane region" description="Helical" evidence="3">
    <location>
        <begin position="313"/>
        <end position="333"/>
    </location>
</feature>
<protein>
    <submittedName>
        <fullName evidence="4">Major facilitator superfamily domain-containing protein</fullName>
    </submittedName>
</protein>
<dbReference type="InterPro" id="IPR036259">
    <property type="entry name" value="MFS_trans_sf"/>
</dbReference>
<evidence type="ECO:0000313" key="5">
    <source>
        <dbReference type="Proteomes" id="UP000700596"/>
    </source>
</evidence>
<dbReference type="OrthoDB" id="2213137at2759"/>
<feature type="transmembrane region" description="Helical" evidence="3">
    <location>
        <begin position="197"/>
        <end position="216"/>
    </location>
</feature>
<evidence type="ECO:0000256" key="2">
    <source>
        <dbReference type="ARBA" id="ARBA00006727"/>
    </source>
</evidence>
<dbReference type="EMBL" id="JAGMWT010000010">
    <property type="protein sequence ID" value="KAH7120867.1"/>
    <property type="molecule type" value="Genomic_DNA"/>
</dbReference>
<accession>A0A9P9DKY0</accession>
<dbReference type="GO" id="GO:0022857">
    <property type="term" value="F:transmembrane transporter activity"/>
    <property type="evidence" value="ECO:0007669"/>
    <property type="project" value="InterPro"/>
</dbReference>
<evidence type="ECO:0000313" key="4">
    <source>
        <dbReference type="EMBL" id="KAH7120867.1"/>
    </source>
</evidence>
<feature type="transmembrane region" description="Helical" evidence="3">
    <location>
        <begin position="340"/>
        <end position="359"/>
    </location>
</feature>
<proteinExistence type="inferred from homology"/>
<feature type="transmembrane region" description="Helical" evidence="3">
    <location>
        <begin position="164"/>
        <end position="185"/>
    </location>
</feature>
<comment type="subcellular location">
    <subcellularLocation>
        <location evidence="1">Membrane</location>
        <topology evidence="1">Multi-pass membrane protein</topology>
    </subcellularLocation>
</comment>
<keyword evidence="3" id="KW-0812">Transmembrane</keyword>
<gene>
    <name evidence="4" type="ORF">B0J11DRAFT_507914</name>
</gene>
<feature type="transmembrane region" description="Helical" evidence="3">
    <location>
        <begin position="277"/>
        <end position="301"/>
    </location>
</feature>
<dbReference type="InterPro" id="IPR050327">
    <property type="entry name" value="Proton-linked_MCT"/>
</dbReference>
<dbReference type="AlphaFoldDB" id="A0A9P9DKY0"/>
<dbReference type="PANTHER" id="PTHR11360:SF287">
    <property type="entry name" value="MFS MONOCARBOXYLATE TRANSPORTER"/>
    <property type="match status" value="1"/>
</dbReference>
<keyword evidence="5" id="KW-1185">Reference proteome</keyword>
<feature type="transmembrane region" description="Helical" evidence="3">
    <location>
        <begin position="365"/>
        <end position="392"/>
    </location>
</feature>
<evidence type="ECO:0000256" key="3">
    <source>
        <dbReference type="SAM" id="Phobius"/>
    </source>
</evidence>
<dbReference type="PANTHER" id="PTHR11360">
    <property type="entry name" value="MONOCARBOXYLATE TRANSPORTER"/>
    <property type="match status" value="1"/>
</dbReference>
<dbReference type="Gene3D" id="1.20.1250.20">
    <property type="entry name" value="MFS general substrate transporter like domains"/>
    <property type="match status" value="2"/>
</dbReference>
<feature type="transmembrane region" description="Helical" evidence="3">
    <location>
        <begin position="455"/>
        <end position="478"/>
    </location>
</feature>
<dbReference type="SUPFAM" id="SSF103473">
    <property type="entry name" value="MFS general substrate transporter"/>
    <property type="match status" value="1"/>
</dbReference>
<dbReference type="InterPro" id="IPR011701">
    <property type="entry name" value="MFS"/>
</dbReference>
<keyword evidence="3" id="KW-0472">Membrane</keyword>
<sequence length="510" mass="56214">MVRVEVVVVRDFRTAKAHAILGIEDNLPPEPPPKPVFESRRLLTDSSWDDIDLKQEESFPKQDEGLPAWIFLLGVSVVEAVSWSFPACFGVFREYYLVHPPFEGVTILAVIGVLSDGCLQMLMPLLLLFLKRFPRFNKPMMWVGLVLCVVASLGASISTKPWQIIATQGALYGVGAGCLTAPIIVFMSEWFDKRQSFAYGVMFGASGLFGSFLPTVYTKLLHTYGQKITLICHGGGVLVLTTSALLCIGHRTPLEHKLPATAAQTYQRYDFWKKVSFYLLGFSVFVQAVVLNLPAIFLPSFVTELNFTPTQGAIALSMFNLATASGQVGFGLFADHRNSFYSTVFLSTAISGLASLFLWGEAKTLTASIIFAFGHTTNNPILLVYGISSGGYGILRSRFASTVVGDKNEKEQILLVLGLFTATRGAGNVAGGFLGERLVDENVHVKLTAYGLEKWMPLVLCVGVGMLVAGLMAVAQYLNHSLERKRKRRKRMDRRRWPDKGGYRQIDVVV</sequence>
<reference evidence="4" key="1">
    <citation type="journal article" date="2021" name="Nat. Commun.">
        <title>Genetic determinants of endophytism in the Arabidopsis root mycobiome.</title>
        <authorList>
            <person name="Mesny F."/>
            <person name="Miyauchi S."/>
            <person name="Thiergart T."/>
            <person name="Pickel B."/>
            <person name="Atanasova L."/>
            <person name="Karlsson M."/>
            <person name="Huettel B."/>
            <person name="Barry K.W."/>
            <person name="Haridas S."/>
            <person name="Chen C."/>
            <person name="Bauer D."/>
            <person name="Andreopoulos W."/>
            <person name="Pangilinan J."/>
            <person name="LaButti K."/>
            <person name="Riley R."/>
            <person name="Lipzen A."/>
            <person name="Clum A."/>
            <person name="Drula E."/>
            <person name="Henrissat B."/>
            <person name="Kohler A."/>
            <person name="Grigoriev I.V."/>
            <person name="Martin F.M."/>
            <person name="Hacquard S."/>
        </authorList>
    </citation>
    <scope>NUCLEOTIDE SEQUENCE</scope>
    <source>
        <strain evidence="4">MPI-CAGE-CH-0243</strain>
    </source>
</reference>
<feature type="transmembrane region" description="Helical" evidence="3">
    <location>
        <begin position="68"/>
        <end position="92"/>
    </location>
</feature>
<keyword evidence="3" id="KW-1133">Transmembrane helix</keyword>